<accession>A0A2A2JFU1</accession>
<sequence>MLAREERIGMHFITYLFATSVGLATAQFNPLDSGSYHNSNQQSTLLSAKDSVCCDDQIKNLTETALSTTGFIPGQSQFVDIAGKAVKAVQTFIQSHFGTAFEVIIAKKQLTMKTYYKGPNLCKFESNGWHFAIYETPGKYNINDSAQESYFDDFSSKDPLGLKGVSLTSLSSSSSSFSNSVGRLSGT</sequence>
<keyword evidence="4" id="KW-1185">Reference proteome</keyword>
<reference evidence="3 4" key="1">
    <citation type="journal article" date="2017" name="Curr. Biol.">
        <title>Genome architecture and evolution of a unichromosomal asexual nematode.</title>
        <authorList>
            <person name="Fradin H."/>
            <person name="Zegar C."/>
            <person name="Gutwein M."/>
            <person name="Lucas J."/>
            <person name="Kovtun M."/>
            <person name="Corcoran D."/>
            <person name="Baugh L.R."/>
            <person name="Kiontke K."/>
            <person name="Gunsalus K."/>
            <person name="Fitch D.H."/>
            <person name="Piano F."/>
        </authorList>
    </citation>
    <scope>NUCLEOTIDE SEQUENCE [LARGE SCALE GENOMIC DNA]</scope>
    <source>
        <strain evidence="3">PF1309</strain>
    </source>
</reference>
<feature type="domain" description="Ground-like" evidence="2">
    <location>
        <begin position="50"/>
        <end position="134"/>
    </location>
</feature>
<gene>
    <name evidence="3" type="ORF">WR25_10619</name>
</gene>
<protein>
    <recommendedName>
        <fullName evidence="2">Ground-like domain-containing protein</fullName>
    </recommendedName>
</protein>
<keyword evidence="1" id="KW-0732">Signal</keyword>
<dbReference type="OrthoDB" id="5797683at2759"/>
<evidence type="ECO:0000313" key="4">
    <source>
        <dbReference type="Proteomes" id="UP000218231"/>
    </source>
</evidence>
<name>A0A2A2JFU1_9BILA</name>
<feature type="signal peptide" evidence="1">
    <location>
        <begin position="1"/>
        <end position="26"/>
    </location>
</feature>
<evidence type="ECO:0000259" key="2">
    <source>
        <dbReference type="Pfam" id="PF04155"/>
    </source>
</evidence>
<comment type="caution">
    <text evidence="3">The sequence shown here is derived from an EMBL/GenBank/DDBJ whole genome shotgun (WGS) entry which is preliminary data.</text>
</comment>
<dbReference type="EMBL" id="LIAE01010466">
    <property type="protein sequence ID" value="PAV60494.1"/>
    <property type="molecule type" value="Genomic_DNA"/>
</dbReference>
<dbReference type="Proteomes" id="UP000218231">
    <property type="component" value="Unassembled WGS sequence"/>
</dbReference>
<evidence type="ECO:0000256" key="1">
    <source>
        <dbReference type="SAM" id="SignalP"/>
    </source>
</evidence>
<dbReference type="AlphaFoldDB" id="A0A2A2JFU1"/>
<dbReference type="InterPro" id="IPR007284">
    <property type="entry name" value="Ground-like_dom"/>
</dbReference>
<evidence type="ECO:0000313" key="3">
    <source>
        <dbReference type="EMBL" id="PAV60494.1"/>
    </source>
</evidence>
<dbReference type="Pfam" id="PF04155">
    <property type="entry name" value="Ground-like"/>
    <property type="match status" value="1"/>
</dbReference>
<proteinExistence type="predicted"/>
<organism evidence="3 4">
    <name type="scientific">Diploscapter pachys</name>
    <dbReference type="NCBI Taxonomy" id="2018661"/>
    <lineage>
        <taxon>Eukaryota</taxon>
        <taxon>Metazoa</taxon>
        <taxon>Ecdysozoa</taxon>
        <taxon>Nematoda</taxon>
        <taxon>Chromadorea</taxon>
        <taxon>Rhabditida</taxon>
        <taxon>Rhabditina</taxon>
        <taxon>Rhabditomorpha</taxon>
        <taxon>Rhabditoidea</taxon>
        <taxon>Rhabditidae</taxon>
        <taxon>Diploscapter</taxon>
    </lineage>
</organism>
<feature type="chain" id="PRO_5012087419" description="Ground-like domain-containing protein" evidence="1">
    <location>
        <begin position="27"/>
        <end position="187"/>
    </location>
</feature>